<dbReference type="Proteomes" id="UP000319252">
    <property type="component" value="Unassembled WGS sequence"/>
</dbReference>
<name>A0A564RYB0_BIFLI</name>
<evidence type="ECO:0000313" key="6">
    <source>
        <dbReference type="Proteomes" id="UP000551316"/>
    </source>
</evidence>
<reference evidence="3 5" key="2">
    <citation type="submission" date="2019-07" db="EMBL/GenBank/DDBJ databases">
        <authorList>
            <person name="Chang H.-W."/>
            <person name="Raman A."/>
            <person name="Venkatesh S."/>
            <person name="Gehrig J."/>
        </authorList>
    </citation>
    <scope>NUCLEOTIDE SEQUENCE [LARGE SCALE GENOMIC DNA]</scope>
    <source>
        <strain evidence="3">B.longum_ssp_infantis_4</strain>
    </source>
</reference>
<organism evidence="3 5">
    <name type="scientific">Bifidobacterium longum subsp. infantis</name>
    <dbReference type="NCBI Taxonomy" id="1682"/>
    <lineage>
        <taxon>Bacteria</taxon>
        <taxon>Bacillati</taxon>
        <taxon>Actinomycetota</taxon>
        <taxon>Actinomycetes</taxon>
        <taxon>Bifidobacteriales</taxon>
        <taxon>Bifidobacteriaceae</taxon>
        <taxon>Bifidobacterium</taxon>
    </lineage>
</organism>
<dbReference type="AlphaFoldDB" id="A0A564RYB0"/>
<reference evidence="2 6" key="3">
    <citation type="submission" date="2020-05" db="EMBL/GenBank/DDBJ databases">
        <title>Draft Genome Sequence of Bifidobacterium longum subsp. Infantis BI-G201, a Commercialization Strain.</title>
        <authorList>
            <person name="Song J."/>
            <person name="Xu Y."/>
            <person name="Han D."/>
            <person name="Teng Q."/>
            <person name="Jiang D."/>
            <person name="Liu Q."/>
        </authorList>
    </citation>
    <scope>NUCLEOTIDE SEQUENCE [LARGE SCALE GENOMIC DNA]</scope>
    <source>
        <strain evidence="2 6">BI-G201</strain>
    </source>
</reference>
<dbReference type="Proteomes" id="UP000551316">
    <property type="component" value="Unassembled WGS sequence"/>
</dbReference>
<accession>A0A564RYB0</accession>
<dbReference type="EMBL" id="CABHML010000042">
    <property type="protein sequence ID" value="VUW83179.1"/>
    <property type="molecule type" value="Genomic_DNA"/>
</dbReference>
<evidence type="ECO:0000313" key="2">
    <source>
        <dbReference type="EMBL" id="NQX50176.1"/>
    </source>
</evidence>
<reference evidence="1 4" key="1">
    <citation type="submission" date="2014-09" db="EMBL/GenBank/DDBJ databases">
        <authorList>
            <person name="Bertelli C."/>
        </authorList>
    </citation>
    <scope>NUCLEOTIDE SEQUENCE [LARGE SCALE GENOMIC DNA]</scope>
    <source>
        <strain evidence="1 4">BIC1401111250</strain>
    </source>
</reference>
<evidence type="ECO:0000313" key="3">
    <source>
        <dbReference type="EMBL" id="VUW83179.1"/>
    </source>
</evidence>
<proteinExistence type="predicted"/>
<dbReference type="RefSeq" id="WP_012576550.1">
    <property type="nucleotide sequence ID" value="NZ_CABHML010000042.1"/>
</dbReference>
<evidence type="ECO:0000313" key="5">
    <source>
        <dbReference type="Proteomes" id="UP000319252"/>
    </source>
</evidence>
<protein>
    <submittedName>
        <fullName evidence="3">Uncharacterized protein</fullName>
    </submittedName>
</protein>
<gene>
    <name evidence="1" type="ORF">BLIC_c00149</name>
    <name evidence="3" type="ORF">BLONGUMMC1_00895</name>
    <name evidence="2" type="ORF">HNS28_01405</name>
</gene>
<evidence type="ECO:0000313" key="4">
    <source>
        <dbReference type="Proteomes" id="UP000043107"/>
    </source>
</evidence>
<dbReference type="Proteomes" id="UP000043107">
    <property type="component" value="Unassembled WGS sequence"/>
</dbReference>
<keyword evidence="4" id="KW-1185">Reference proteome</keyword>
<sequence>MTAVESLPVYKTAEEVAESRGDNLTSLIGAYLAGYVAGGYGPRRVVKVNTVRRFERSASGRAIMPADWDDPEDDIYDNL</sequence>
<evidence type="ECO:0000313" key="1">
    <source>
        <dbReference type="EMBL" id="CEE97877.1"/>
    </source>
</evidence>
<dbReference type="EMBL" id="JABNND010000003">
    <property type="protein sequence ID" value="NQX50176.1"/>
    <property type="molecule type" value="Genomic_DNA"/>
</dbReference>
<dbReference type="EMBL" id="CCWP01000003">
    <property type="protein sequence ID" value="CEE97877.1"/>
    <property type="molecule type" value="Genomic_DNA"/>
</dbReference>